<dbReference type="OrthoDB" id="2381154at2"/>
<dbReference type="InterPro" id="IPR039425">
    <property type="entry name" value="RNA_pol_sigma-70-like"/>
</dbReference>
<dbReference type="Pfam" id="PF04542">
    <property type="entry name" value="Sigma70_r2"/>
    <property type="match status" value="1"/>
</dbReference>
<dbReference type="NCBIfam" id="TIGR02937">
    <property type="entry name" value="sigma70-ECF"/>
    <property type="match status" value="1"/>
</dbReference>
<dbReference type="GO" id="GO:0006352">
    <property type="term" value="P:DNA-templated transcription initiation"/>
    <property type="evidence" value="ECO:0007669"/>
    <property type="project" value="InterPro"/>
</dbReference>
<dbReference type="PANTHER" id="PTHR43133:SF8">
    <property type="entry name" value="RNA POLYMERASE SIGMA FACTOR HI_1459-RELATED"/>
    <property type="match status" value="1"/>
</dbReference>
<dbReference type="Gene3D" id="1.10.1740.10">
    <property type="match status" value="1"/>
</dbReference>
<evidence type="ECO:0000256" key="1">
    <source>
        <dbReference type="ARBA" id="ARBA00010641"/>
    </source>
</evidence>
<dbReference type="EMBL" id="RZNY01000053">
    <property type="protein sequence ID" value="RUT38627.1"/>
    <property type="molecule type" value="Genomic_DNA"/>
</dbReference>
<keyword evidence="9" id="KW-1185">Reference proteome</keyword>
<keyword evidence="2" id="KW-0805">Transcription regulation</keyword>
<dbReference type="RefSeq" id="WP_127195149.1">
    <property type="nucleotide sequence ID" value="NZ_RZNY01000053.1"/>
</dbReference>
<dbReference type="Proteomes" id="UP000279446">
    <property type="component" value="Unassembled WGS sequence"/>
</dbReference>
<dbReference type="PANTHER" id="PTHR43133">
    <property type="entry name" value="RNA POLYMERASE ECF-TYPE SIGMA FACTO"/>
    <property type="match status" value="1"/>
</dbReference>
<evidence type="ECO:0000313" key="9">
    <source>
        <dbReference type="Proteomes" id="UP000279446"/>
    </source>
</evidence>
<name>A0A3S1DHZ1_9BACL</name>
<dbReference type="GO" id="GO:0003677">
    <property type="term" value="F:DNA binding"/>
    <property type="evidence" value="ECO:0007669"/>
    <property type="project" value="UniProtKB-KW"/>
</dbReference>
<comment type="similarity">
    <text evidence="1">Belongs to the sigma-70 factor family. ECF subfamily.</text>
</comment>
<evidence type="ECO:0000256" key="2">
    <source>
        <dbReference type="ARBA" id="ARBA00023015"/>
    </source>
</evidence>
<evidence type="ECO:0000313" key="8">
    <source>
        <dbReference type="EMBL" id="RUT38627.1"/>
    </source>
</evidence>
<keyword evidence="5" id="KW-0804">Transcription</keyword>
<evidence type="ECO:0000256" key="4">
    <source>
        <dbReference type="ARBA" id="ARBA00023125"/>
    </source>
</evidence>
<feature type="domain" description="RNA polymerase sigma factor 70 region 4 type 2" evidence="7">
    <location>
        <begin position="115"/>
        <end position="166"/>
    </location>
</feature>
<accession>A0A3S1DHZ1</accession>
<dbReference type="AlphaFoldDB" id="A0A3S1DHZ1"/>
<evidence type="ECO:0000259" key="6">
    <source>
        <dbReference type="Pfam" id="PF04542"/>
    </source>
</evidence>
<evidence type="ECO:0000256" key="3">
    <source>
        <dbReference type="ARBA" id="ARBA00023082"/>
    </source>
</evidence>
<dbReference type="GO" id="GO:0016987">
    <property type="term" value="F:sigma factor activity"/>
    <property type="evidence" value="ECO:0007669"/>
    <property type="project" value="UniProtKB-KW"/>
</dbReference>
<dbReference type="SUPFAM" id="SSF88946">
    <property type="entry name" value="Sigma2 domain of RNA polymerase sigma factors"/>
    <property type="match status" value="1"/>
</dbReference>
<dbReference type="InterPro" id="IPR014284">
    <property type="entry name" value="RNA_pol_sigma-70_dom"/>
</dbReference>
<organism evidence="8 9">
    <name type="scientific">Paenibacillus anaericanus</name>
    <dbReference type="NCBI Taxonomy" id="170367"/>
    <lineage>
        <taxon>Bacteria</taxon>
        <taxon>Bacillati</taxon>
        <taxon>Bacillota</taxon>
        <taxon>Bacilli</taxon>
        <taxon>Bacillales</taxon>
        <taxon>Paenibacillaceae</taxon>
        <taxon>Paenibacillus</taxon>
    </lineage>
</organism>
<dbReference type="SUPFAM" id="SSF88659">
    <property type="entry name" value="Sigma3 and sigma4 domains of RNA polymerase sigma factors"/>
    <property type="match status" value="1"/>
</dbReference>
<dbReference type="InterPro" id="IPR007627">
    <property type="entry name" value="RNA_pol_sigma70_r2"/>
</dbReference>
<evidence type="ECO:0000259" key="7">
    <source>
        <dbReference type="Pfam" id="PF08281"/>
    </source>
</evidence>
<sequence length="264" mass="30177">MRGDLDRDQMISQDGELGDFPQWVQLHQAGLRQYCQSLVGTTGEADDLAQETWLKVWKVALGKGAELNINKSYLYRIANHVWIDRYRKKKINADLLSVHDTPSFERSDTMMIWTAMETMVNHLPVNQRITLLLMDVFQYTAAETAQLLDSTEGAVKAVLHRARMKLRTNTHNGSRDFDPTVTKKAQKVENKVDEKVVYAYLEAFREQNATALIMLMNDNSQLDMVPVALNRRKADRVQVQRTSNFEEHKNLVSSSSPTLYAMAA</sequence>
<feature type="domain" description="RNA polymerase sigma-70 region 2" evidence="6">
    <location>
        <begin position="24"/>
        <end position="90"/>
    </location>
</feature>
<reference evidence="8 9" key="1">
    <citation type="submission" date="2018-12" db="EMBL/GenBank/DDBJ databases">
        <authorList>
            <person name="Sun L."/>
            <person name="Chen Z."/>
        </authorList>
    </citation>
    <scope>NUCLEOTIDE SEQUENCE [LARGE SCALE GENOMIC DNA]</scope>
    <source>
        <strain evidence="8 9">DSM 15890</strain>
    </source>
</reference>
<dbReference type="InterPro" id="IPR013324">
    <property type="entry name" value="RNA_pol_sigma_r3/r4-like"/>
</dbReference>
<dbReference type="InterPro" id="IPR013249">
    <property type="entry name" value="RNA_pol_sigma70_r4_t2"/>
</dbReference>
<comment type="caution">
    <text evidence="8">The sequence shown here is derived from an EMBL/GenBank/DDBJ whole genome shotgun (WGS) entry which is preliminary data.</text>
</comment>
<proteinExistence type="inferred from homology"/>
<dbReference type="Gene3D" id="1.10.10.10">
    <property type="entry name" value="Winged helix-like DNA-binding domain superfamily/Winged helix DNA-binding domain"/>
    <property type="match status" value="1"/>
</dbReference>
<dbReference type="InterPro" id="IPR013325">
    <property type="entry name" value="RNA_pol_sigma_r2"/>
</dbReference>
<protein>
    <submittedName>
        <fullName evidence="8">RNA polymerase sigma factor</fullName>
    </submittedName>
</protein>
<evidence type="ECO:0000256" key="5">
    <source>
        <dbReference type="ARBA" id="ARBA00023163"/>
    </source>
</evidence>
<dbReference type="Pfam" id="PF08281">
    <property type="entry name" value="Sigma70_r4_2"/>
    <property type="match status" value="1"/>
</dbReference>
<keyword evidence="4" id="KW-0238">DNA-binding</keyword>
<keyword evidence="3" id="KW-0731">Sigma factor</keyword>
<gene>
    <name evidence="8" type="ORF">EJP82_26915</name>
</gene>
<dbReference type="InterPro" id="IPR036388">
    <property type="entry name" value="WH-like_DNA-bd_sf"/>
</dbReference>